<dbReference type="AlphaFoldDB" id="A0A4R0PCZ0"/>
<name>A0A4R0PCZ0_9HYPH</name>
<evidence type="ECO:0000313" key="2">
    <source>
        <dbReference type="EMBL" id="TCD14403.1"/>
    </source>
</evidence>
<dbReference type="Gene3D" id="3.40.630.30">
    <property type="match status" value="1"/>
</dbReference>
<feature type="domain" description="BioF2-like acetyltransferase" evidence="1">
    <location>
        <begin position="192"/>
        <end position="341"/>
    </location>
</feature>
<keyword evidence="3" id="KW-1185">Reference proteome</keyword>
<comment type="caution">
    <text evidence="2">The sequence shown here is derived from an EMBL/GenBank/DDBJ whole genome shotgun (WGS) entry which is preliminary data.</text>
</comment>
<keyword evidence="2" id="KW-0808">Transferase</keyword>
<evidence type="ECO:0000313" key="3">
    <source>
        <dbReference type="Proteomes" id="UP000291301"/>
    </source>
</evidence>
<dbReference type="SUPFAM" id="SSF55729">
    <property type="entry name" value="Acyl-CoA N-acyltransferases (Nat)"/>
    <property type="match status" value="1"/>
</dbReference>
<accession>A0A4R0PCZ0</accession>
<reference evidence="2 3" key="1">
    <citation type="journal article" date="2015" name="Antonie Van Leeuwenhoek">
        <title>Oricola cellulosilytica gen. nov., sp. nov., a cellulose-degrading bacterium of the family Phyllobacteriaceae isolated from surface seashore water, and emended descriptions of Mesorhizobium loti and Phyllobacterium myrsinacearum.</title>
        <authorList>
            <person name="Hameed A."/>
            <person name="Shahina M."/>
            <person name="Lai W.A."/>
            <person name="Lin S.Y."/>
            <person name="Young L.S."/>
            <person name="Liu Y.C."/>
            <person name="Hsu Y.H."/>
            <person name="Young C.C."/>
        </authorList>
    </citation>
    <scope>NUCLEOTIDE SEQUENCE [LARGE SCALE GENOMIC DNA]</scope>
    <source>
        <strain evidence="2 3">KCTC 52183</strain>
    </source>
</reference>
<sequence>MAKCRAKDRSMVDIGAQAFGTNHPSADAGGLRCDVHTGREMALALTDAIRSDTLYSGYQHPAFLKPWIANSPHQPVFLVFRPNASGPVVLPLERTRSGVLTYPGERQANGNFPIGRASDLAALALAGESAILRAVRNLPLEADAIILERQLPALNKIANPFVFENSFASPNPALALSLDGGFNEVLKRHSAKRRRKRFRGQERRLAGTGGYRYVPRAEPDRVAATLNRFFALKAAWFARAGIADVFSDNHVKAFYHSIFERGAATEPATHELKYLEVGGDPIAIIGCTVHRGRLTVEFGSYDETWSELGPGDMLFFLAIREAAERGLEFFDFGIGDEFYKRGWCEIETLHSDTIIPLTLKGQALGASKAIRNGLIRSVKNNKTIWQTVKELRRRLPIAR</sequence>
<gene>
    <name evidence="2" type="ORF">E0D97_10075</name>
</gene>
<dbReference type="Proteomes" id="UP000291301">
    <property type="component" value="Unassembled WGS sequence"/>
</dbReference>
<protein>
    <submittedName>
        <fullName evidence="2">GNAT family N-acetyltransferase</fullName>
    </submittedName>
</protein>
<dbReference type="EMBL" id="SJST01000003">
    <property type="protein sequence ID" value="TCD14403.1"/>
    <property type="molecule type" value="Genomic_DNA"/>
</dbReference>
<dbReference type="GO" id="GO:0016740">
    <property type="term" value="F:transferase activity"/>
    <property type="evidence" value="ECO:0007669"/>
    <property type="project" value="UniProtKB-KW"/>
</dbReference>
<proteinExistence type="predicted"/>
<dbReference type="InterPro" id="IPR038740">
    <property type="entry name" value="BioF2-like_GNAT_dom"/>
</dbReference>
<evidence type="ECO:0000259" key="1">
    <source>
        <dbReference type="Pfam" id="PF13480"/>
    </source>
</evidence>
<dbReference type="InterPro" id="IPR016181">
    <property type="entry name" value="Acyl_CoA_acyltransferase"/>
</dbReference>
<dbReference type="Pfam" id="PF13480">
    <property type="entry name" value="Acetyltransf_6"/>
    <property type="match status" value="1"/>
</dbReference>
<organism evidence="2 3">
    <name type="scientific">Oricola cellulosilytica</name>
    <dbReference type="NCBI Taxonomy" id="1429082"/>
    <lineage>
        <taxon>Bacteria</taxon>
        <taxon>Pseudomonadati</taxon>
        <taxon>Pseudomonadota</taxon>
        <taxon>Alphaproteobacteria</taxon>
        <taxon>Hyphomicrobiales</taxon>
        <taxon>Ahrensiaceae</taxon>
        <taxon>Oricola</taxon>
    </lineage>
</organism>